<evidence type="ECO:0000313" key="1">
    <source>
        <dbReference type="EMBL" id="MPN10910.1"/>
    </source>
</evidence>
<gene>
    <name evidence="1" type="ORF">SDC9_158207</name>
</gene>
<name>A0A645FAI4_9ZZZZ</name>
<dbReference type="EMBL" id="VSSQ01057099">
    <property type="protein sequence ID" value="MPN10910.1"/>
    <property type="molecule type" value="Genomic_DNA"/>
</dbReference>
<proteinExistence type="predicted"/>
<reference evidence="1" key="1">
    <citation type="submission" date="2019-08" db="EMBL/GenBank/DDBJ databases">
        <authorList>
            <person name="Kucharzyk K."/>
            <person name="Murdoch R.W."/>
            <person name="Higgins S."/>
            <person name="Loffler F."/>
        </authorList>
    </citation>
    <scope>NUCLEOTIDE SEQUENCE</scope>
</reference>
<sequence>MPMTTHVTGLASRAAVKLHTEPMSGVRAPFTSRNPALIALKAPIVFVMTRPTAPTTAMMVPATVRKPPIARTTIMMILTSSWFFSIQEPAFVSTCSPLPMRLLMVGSRLLPIDSVTLWMRCCSRSNFSGSVSLIAEAICCATPVPEPRESYILTMFVCRSSTFPYMRSMSATASVSPKASCSFIFSAASIVSPNLPRSLSIISGILKS</sequence>
<protein>
    <submittedName>
        <fullName evidence="1">Uncharacterized protein</fullName>
    </submittedName>
</protein>
<comment type="caution">
    <text evidence="1">The sequence shown here is derived from an EMBL/GenBank/DDBJ whole genome shotgun (WGS) entry which is preliminary data.</text>
</comment>
<organism evidence="1">
    <name type="scientific">bioreactor metagenome</name>
    <dbReference type="NCBI Taxonomy" id="1076179"/>
    <lineage>
        <taxon>unclassified sequences</taxon>
        <taxon>metagenomes</taxon>
        <taxon>ecological metagenomes</taxon>
    </lineage>
</organism>
<accession>A0A645FAI4</accession>
<dbReference type="AlphaFoldDB" id="A0A645FAI4"/>